<dbReference type="InterPro" id="IPR045079">
    <property type="entry name" value="Oxoprolinase-like"/>
</dbReference>
<accession>A0A1H7WPD9</accession>
<dbReference type="GO" id="GO:0005829">
    <property type="term" value="C:cytosol"/>
    <property type="evidence" value="ECO:0007669"/>
    <property type="project" value="TreeGrafter"/>
</dbReference>
<dbReference type="SUPFAM" id="SSF53067">
    <property type="entry name" value="Actin-like ATPase domain"/>
    <property type="match status" value="1"/>
</dbReference>
<dbReference type="AlphaFoldDB" id="A0A1H7WPD9"/>
<dbReference type="OrthoDB" id="9814788at2"/>
<dbReference type="Pfam" id="PF01968">
    <property type="entry name" value="Hydantoinase_A"/>
    <property type="match status" value="1"/>
</dbReference>
<dbReference type="GO" id="GO:0006749">
    <property type="term" value="P:glutathione metabolic process"/>
    <property type="evidence" value="ECO:0007669"/>
    <property type="project" value="TreeGrafter"/>
</dbReference>
<feature type="domain" description="Hydantoinase/oxoprolinase N-terminal" evidence="2">
    <location>
        <begin position="3"/>
        <end position="158"/>
    </location>
</feature>
<sequence>MILGIDVGGTHTDAVLIDSGRIKKTAKVITNPEHIVVSLSEIASELLKGESLEKLQRIVLSTTLSTNAIVQNKVDPVGLLVISGPGLPPSYISNSEHAHFLTGYVNHRGIETAPIDPAEVRRISDDFRQKGLKHVGIVGKFSTRNPNQEFQIEKIISNGLRHVSLGHRMSGHLNFPRRVATTYLNEAVWELYSTFAQEVMKFFRNLGISVPVYILKADGGTFNIEQSVEFPVHTILSGPAASIMGILSMTPTNKEDAIALDIGGTTTDIAVFADGVPLLESFGVTMEGHKTLIRGLRSKPVGIGGDSRVRFEGGQLLIGPQREGPAAAFDGPFPTPTDAMILLGLTDIGDRSKAERAMQDIAEAMGCTAQKAAESIFEESCQIIARHVRAVIEDINNKPVYTIHELLEGKRVSPKILHIIGGPAKPMSSRLGQLLECPVSIPPHSEVANAIGAALARTTAEITILADTERGTMTIGEEGVSIKLPSRFSRRDALETGRDLLKERALRMGASEEDLEIEIIEDQEFNMVRDFYATGKNIRIKLQVKPGLIAGFSTGELS</sequence>
<evidence type="ECO:0000313" key="3">
    <source>
        <dbReference type="EMBL" id="SEM23350.1"/>
    </source>
</evidence>
<evidence type="ECO:0000259" key="1">
    <source>
        <dbReference type="Pfam" id="PF01968"/>
    </source>
</evidence>
<proteinExistence type="predicted"/>
<dbReference type="EMBL" id="FOBS01000007">
    <property type="protein sequence ID" value="SEM23350.1"/>
    <property type="molecule type" value="Genomic_DNA"/>
</dbReference>
<organism evidence="3 4">
    <name type="scientific">Syntrophus gentianae</name>
    <dbReference type="NCBI Taxonomy" id="43775"/>
    <lineage>
        <taxon>Bacteria</taxon>
        <taxon>Pseudomonadati</taxon>
        <taxon>Thermodesulfobacteriota</taxon>
        <taxon>Syntrophia</taxon>
        <taxon>Syntrophales</taxon>
        <taxon>Syntrophaceae</taxon>
        <taxon>Syntrophus</taxon>
    </lineage>
</organism>
<dbReference type="InterPro" id="IPR043129">
    <property type="entry name" value="ATPase_NBD"/>
</dbReference>
<keyword evidence="4" id="KW-1185">Reference proteome</keyword>
<dbReference type="RefSeq" id="WP_093882945.1">
    <property type="nucleotide sequence ID" value="NZ_FOBS01000007.1"/>
</dbReference>
<dbReference type="PANTHER" id="PTHR11365:SF2">
    <property type="entry name" value="5-OXOPROLINASE"/>
    <property type="match status" value="1"/>
</dbReference>
<dbReference type="InterPro" id="IPR002821">
    <property type="entry name" value="Hydantoinase_A"/>
</dbReference>
<evidence type="ECO:0000259" key="2">
    <source>
        <dbReference type="Pfam" id="PF05378"/>
    </source>
</evidence>
<dbReference type="Proteomes" id="UP000198744">
    <property type="component" value="Unassembled WGS sequence"/>
</dbReference>
<reference evidence="3 4" key="1">
    <citation type="submission" date="2016-10" db="EMBL/GenBank/DDBJ databases">
        <authorList>
            <person name="de Groot N.N."/>
        </authorList>
    </citation>
    <scope>NUCLEOTIDE SEQUENCE [LARGE SCALE GENOMIC DNA]</scope>
    <source>
        <strain evidence="3 4">DSM 8423</strain>
    </source>
</reference>
<protein>
    <submittedName>
        <fullName evidence="3">N-methylhydantoinase A/oxoprolinase/acetone carboxylase, beta subunit</fullName>
    </submittedName>
</protein>
<evidence type="ECO:0000313" key="4">
    <source>
        <dbReference type="Proteomes" id="UP000198744"/>
    </source>
</evidence>
<dbReference type="InterPro" id="IPR008040">
    <property type="entry name" value="Hydant_A_N"/>
</dbReference>
<name>A0A1H7WPD9_9BACT</name>
<dbReference type="Pfam" id="PF05378">
    <property type="entry name" value="Hydant_A_N"/>
    <property type="match status" value="1"/>
</dbReference>
<dbReference type="STRING" id="43775.SAMN04489760_10786"/>
<gene>
    <name evidence="3" type="ORF">SAMN04489760_10786</name>
</gene>
<feature type="domain" description="Hydantoinase A/oxoprolinase" evidence="1">
    <location>
        <begin position="178"/>
        <end position="461"/>
    </location>
</feature>
<dbReference type="GO" id="GO:0017168">
    <property type="term" value="F:5-oxoprolinase (ATP-hydrolyzing) activity"/>
    <property type="evidence" value="ECO:0007669"/>
    <property type="project" value="TreeGrafter"/>
</dbReference>
<dbReference type="PANTHER" id="PTHR11365">
    <property type="entry name" value="5-OXOPROLINASE RELATED"/>
    <property type="match status" value="1"/>
</dbReference>